<evidence type="ECO:0000313" key="3">
    <source>
        <dbReference type="EMBL" id="KDA02295.1"/>
    </source>
</evidence>
<dbReference type="AlphaFoldDB" id="A0A059G6T8"/>
<dbReference type="PATRIC" id="fig|1280953.3.peg.2230"/>
<dbReference type="InterPro" id="IPR032710">
    <property type="entry name" value="NTF2-like_dom_sf"/>
</dbReference>
<dbReference type="Pfam" id="PF04280">
    <property type="entry name" value="Tim44"/>
    <property type="match status" value="1"/>
</dbReference>
<feature type="domain" description="Tim44-like" evidence="2">
    <location>
        <begin position="71"/>
        <end position="203"/>
    </location>
</feature>
<proteinExistence type="predicted"/>
<sequence length="205" mass="22691">MFDPVIEVLVLAAVALIVLSRLYMALGRGGNDRPVQRPTTSSTPAESNVAELAERRERRVMAERPIFTGPAAGGLEDIYNADNSFTVSSFMQGAKSAYTMIVAAFAKGDRAALRPMLDDDVYEAWDEAITARQTSGEKTFELLRVKRAEIESAELDGDMARIVVRYEAELGDGEITRTAKEHWTFMRNVRGTDPNWILDDVDTVA</sequence>
<feature type="region of interest" description="Disordered" evidence="1">
    <location>
        <begin position="30"/>
        <end position="51"/>
    </location>
</feature>
<dbReference type="InterPro" id="IPR007379">
    <property type="entry name" value="Tim44-like_dom"/>
</dbReference>
<dbReference type="eggNOG" id="COG4395">
    <property type="taxonomic scope" value="Bacteria"/>
</dbReference>
<reference evidence="3 4" key="1">
    <citation type="journal article" date="2014" name="Antonie Van Leeuwenhoek">
        <title>Hyphomonas beringensis sp. nov. and Hyphomonas chukchiensis sp. nov., isolated from surface seawater of the Bering Sea and Chukchi Sea.</title>
        <authorList>
            <person name="Li C."/>
            <person name="Lai Q."/>
            <person name="Li G."/>
            <person name="Dong C."/>
            <person name="Wang J."/>
            <person name="Liao Y."/>
            <person name="Shao Z."/>
        </authorList>
    </citation>
    <scope>NUCLEOTIDE SEQUENCE [LARGE SCALE GENOMIC DNA]</scope>
    <source>
        <strain evidence="3 4">SCH89</strain>
    </source>
</reference>
<dbReference type="Gene3D" id="3.10.450.240">
    <property type="match status" value="1"/>
</dbReference>
<accession>A0A059G6T8</accession>
<name>A0A059G6T8_9PROT</name>
<evidence type="ECO:0000259" key="2">
    <source>
        <dbReference type="SMART" id="SM00978"/>
    </source>
</evidence>
<dbReference type="NCBIfam" id="NF033779">
    <property type="entry name" value="Tim44_TimA_adap"/>
    <property type="match status" value="1"/>
</dbReference>
<dbReference type="SMART" id="SM00978">
    <property type="entry name" value="Tim44"/>
    <property type="match status" value="1"/>
</dbReference>
<protein>
    <submittedName>
        <fullName evidence="3">Tim44 domain-containing protein</fullName>
    </submittedName>
</protein>
<dbReference type="SUPFAM" id="SSF54427">
    <property type="entry name" value="NTF2-like"/>
    <property type="match status" value="1"/>
</dbReference>
<feature type="compositionally biased region" description="Polar residues" evidence="1">
    <location>
        <begin position="37"/>
        <end position="46"/>
    </location>
</feature>
<dbReference type="OrthoDB" id="9798618at2"/>
<organism evidence="3 4">
    <name type="scientific">Hyphomonas oceanitis SCH89</name>
    <dbReference type="NCBI Taxonomy" id="1280953"/>
    <lineage>
        <taxon>Bacteria</taxon>
        <taxon>Pseudomonadati</taxon>
        <taxon>Pseudomonadota</taxon>
        <taxon>Alphaproteobacteria</taxon>
        <taxon>Hyphomonadales</taxon>
        <taxon>Hyphomonadaceae</taxon>
        <taxon>Hyphomonas</taxon>
    </lineage>
</organism>
<comment type="caution">
    <text evidence="3">The sequence shown here is derived from an EMBL/GenBank/DDBJ whole genome shotgun (WGS) entry which is preliminary data.</text>
</comment>
<evidence type="ECO:0000256" key="1">
    <source>
        <dbReference type="SAM" id="MobiDB-lite"/>
    </source>
</evidence>
<dbReference type="Proteomes" id="UP000024942">
    <property type="component" value="Unassembled WGS sequence"/>
</dbReference>
<dbReference type="RefSeq" id="WP_035538466.1">
    <property type="nucleotide sequence ID" value="NZ_ARYL01000015.1"/>
</dbReference>
<dbReference type="STRING" id="1280953.HOC_11053"/>
<keyword evidence="4" id="KW-1185">Reference proteome</keyword>
<dbReference type="EMBL" id="ARYL01000015">
    <property type="protein sequence ID" value="KDA02295.1"/>
    <property type="molecule type" value="Genomic_DNA"/>
</dbReference>
<gene>
    <name evidence="3" type="ORF">HOC_11053</name>
</gene>
<evidence type="ECO:0000313" key="4">
    <source>
        <dbReference type="Proteomes" id="UP000024942"/>
    </source>
</evidence>